<comment type="caution">
    <text evidence="1">The sequence shown here is derived from an EMBL/GenBank/DDBJ whole genome shotgun (WGS) entry which is preliminary data.</text>
</comment>
<sequence length="225" mass="25270">MPEVTGHNARLAVPTQHVFRTNRTSKTLDPRIELADIEHQVAELKGAATAFKADMDTKIQDPNSRGRARVASMVESRLEVQSQLEEKRKGLLIRSKALVGRLDALEWNEDINKHPDLVNKLPELRDKLIQATATTSMFAWFRIAEEKQSAHSQQWRVAEAFATFPTNAGAEAPGEKSVAAIAAETLVDFLHHEGCMVEDVQLPLPHRRRRTLSSHPSYTKRPIIT</sequence>
<accession>A0A4U0TT34</accession>
<reference evidence="1 2" key="1">
    <citation type="submission" date="2017-03" db="EMBL/GenBank/DDBJ databases">
        <title>Genomes of endolithic fungi from Antarctica.</title>
        <authorList>
            <person name="Coleine C."/>
            <person name="Masonjones S."/>
            <person name="Stajich J.E."/>
        </authorList>
    </citation>
    <scope>NUCLEOTIDE SEQUENCE [LARGE SCALE GENOMIC DNA]</scope>
    <source>
        <strain evidence="1 2">CCFEE 6315</strain>
    </source>
</reference>
<keyword evidence="2" id="KW-1185">Reference proteome</keyword>
<dbReference type="EMBL" id="NAJL01000036">
    <property type="protein sequence ID" value="TKA25297.1"/>
    <property type="molecule type" value="Genomic_DNA"/>
</dbReference>
<dbReference type="AlphaFoldDB" id="A0A4U0TT34"/>
<name>A0A4U0TT34_9PEZI</name>
<evidence type="ECO:0000313" key="1">
    <source>
        <dbReference type="EMBL" id="TKA25297.1"/>
    </source>
</evidence>
<proteinExistence type="predicted"/>
<protein>
    <submittedName>
        <fullName evidence="1">Uncharacterized protein</fullName>
    </submittedName>
</protein>
<gene>
    <name evidence="1" type="ORF">B0A50_06201</name>
</gene>
<evidence type="ECO:0000313" key="2">
    <source>
        <dbReference type="Proteomes" id="UP000308549"/>
    </source>
</evidence>
<dbReference type="Proteomes" id="UP000308549">
    <property type="component" value="Unassembled WGS sequence"/>
</dbReference>
<organism evidence="1 2">
    <name type="scientific">Salinomyces thailandicus</name>
    <dbReference type="NCBI Taxonomy" id="706561"/>
    <lineage>
        <taxon>Eukaryota</taxon>
        <taxon>Fungi</taxon>
        <taxon>Dikarya</taxon>
        <taxon>Ascomycota</taxon>
        <taxon>Pezizomycotina</taxon>
        <taxon>Dothideomycetes</taxon>
        <taxon>Dothideomycetidae</taxon>
        <taxon>Mycosphaerellales</taxon>
        <taxon>Teratosphaeriaceae</taxon>
        <taxon>Salinomyces</taxon>
    </lineage>
</organism>